<keyword evidence="1" id="KW-0812">Transmembrane</keyword>
<evidence type="ECO:0000256" key="1">
    <source>
        <dbReference type="SAM" id="Phobius"/>
    </source>
</evidence>
<dbReference type="RefSeq" id="WP_020918436.1">
    <property type="nucleotide sequence ID" value="NZ_ANAH02000025.1"/>
</dbReference>
<keyword evidence="1" id="KW-1133">Transmembrane helix</keyword>
<gene>
    <name evidence="2" type="ORF">D187_004045</name>
</gene>
<dbReference type="Proteomes" id="UP000011682">
    <property type="component" value="Unassembled WGS sequence"/>
</dbReference>
<evidence type="ECO:0000313" key="3">
    <source>
        <dbReference type="Proteomes" id="UP000011682"/>
    </source>
</evidence>
<protein>
    <submittedName>
        <fullName evidence="2">Uncharacterized protein</fullName>
    </submittedName>
</protein>
<proteinExistence type="predicted"/>
<comment type="caution">
    <text evidence="2">The sequence shown here is derived from an EMBL/GenBank/DDBJ whole genome shotgun (WGS) entry which is preliminary data.</text>
</comment>
<dbReference type="EMBL" id="ANAH02000025">
    <property type="protein sequence ID" value="EPX58289.1"/>
    <property type="molecule type" value="Genomic_DNA"/>
</dbReference>
<sequence>MTLREELSNLQRALQERAPRLLVHASGADTVVGVNTGYFVKGDIVIHNTQHHGVPNFQAPAWVKVLYVLGSMLGLGGFGLFIFTRLDAAHPHVGTRVWAIEDALRRESDFIDRSKPDPDAIAYPLPEKPWTKQAVPPCETNKGEVEINKGCWVALEKKPPCFSNQAEYQGKCCDGPHVPPVGSILPPMSPPPV</sequence>
<reference evidence="2" key="1">
    <citation type="submission" date="2013-05" db="EMBL/GenBank/DDBJ databases">
        <title>Genome assembly of Cystobacter fuscus DSM 2262.</title>
        <authorList>
            <person name="Sharma G."/>
            <person name="Khatri I."/>
            <person name="Kaur C."/>
            <person name="Mayilraj S."/>
            <person name="Subramanian S."/>
        </authorList>
    </citation>
    <scope>NUCLEOTIDE SEQUENCE [LARGE SCALE GENOMIC DNA]</scope>
    <source>
        <strain evidence="2">DSM 2262</strain>
    </source>
</reference>
<keyword evidence="1" id="KW-0472">Membrane</keyword>
<organism evidence="2 3">
    <name type="scientific">Cystobacter fuscus (strain ATCC 25194 / DSM 2262 / NBRC 100088 / M29)</name>
    <dbReference type="NCBI Taxonomy" id="1242864"/>
    <lineage>
        <taxon>Bacteria</taxon>
        <taxon>Pseudomonadati</taxon>
        <taxon>Myxococcota</taxon>
        <taxon>Myxococcia</taxon>
        <taxon>Myxococcales</taxon>
        <taxon>Cystobacterineae</taxon>
        <taxon>Archangiaceae</taxon>
        <taxon>Cystobacter</taxon>
    </lineage>
</organism>
<feature type="transmembrane region" description="Helical" evidence="1">
    <location>
        <begin position="65"/>
        <end position="83"/>
    </location>
</feature>
<dbReference type="AlphaFoldDB" id="S9QAC9"/>
<name>S9QAC9_CYSF2</name>
<accession>S9QAC9</accession>
<keyword evidence="3" id="KW-1185">Reference proteome</keyword>
<evidence type="ECO:0000313" key="2">
    <source>
        <dbReference type="EMBL" id="EPX58289.1"/>
    </source>
</evidence>